<feature type="binding site" evidence="2">
    <location>
        <position position="70"/>
    </location>
    <ligand>
        <name>Mg(2+)</name>
        <dbReference type="ChEBI" id="CHEBI:18420"/>
        <label>2</label>
    </ligand>
</feature>
<dbReference type="PANTHER" id="PTHR30270:SF0">
    <property type="entry name" value="THIAMINE-MONOPHOSPHATE KINASE"/>
    <property type="match status" value="1"/>
</dbReference>
<feature type="binding site" evidence="2">
    <location>
        <position position="42"/>
    </location>
    <ligand>
        <name>Mg(2+)</name>
        <dbReference type="ChEBI" id="CHEBI:18420"/>
        <label>2</label>
    </ligand>
</feature>
<evidence type="ECO:0000256" key="1">
    <source>
        <dbReference type="ARBA" id="ARBA00022977"/>
    </source>
</evidence>
<name>A0A2U2J1X0_9SPHN</name>
<dbReference type="Gene3D" id="3.30.1330.10">
    <property type="entry name" value="PurM-like, N-terminal domain"/>
    <property type="match status" value="1"/>
</dbReference>
<dbReference type="InterPro" id="IPR010918">
    <property type="entry name" value="PurM-like_C_dom"/>
</dbReference>
<dbReference type="SUPFAM" id="SSF55326">
    <property type="entry name" value="PurM N-terminal domain-like"/>
    <property type="match status" value="1"/>
</dbReference>
<keyword evidence="2" id="KW-0547">Nucleotide-binding</keyword>
<feature type="domain" description="PurM-like C-terminal" evidence="4">
    <location>
        <begin position="148"/>
        <end position="294"/>
    </location>
</feature>
<comment type="pathway">
    <text evidence="2">Cofactor biosynthesis; thiamine diphosphate biosynthesis; thiamine diphosphate from thiamine phosphate: step 1/1.</text>
</comment>
<dbReference type="EC" id="2.7.4.16" evidence="2"/>
<dbReference type="Gene3D" id="3.90.650.10">
    <property type="entry name" value="PurM-like C-terminal domain"/>
    <property type="match status" value="1"/>
</dbReference>
<proteinExistence type="inferred from homology"/>
<accession>A0A2U2J1X0</accession>
<comment type="function">
    <text evidence="2">Catalyzes the ATP-dependent phosphorylation of thiamine-monophosphate (TMP) to form thiamine-pyrophosphate (TPP), the active form of vitamin B1.</text>
</comment>
<dbReference type="InterPro" id="IPR036676">
    <property type="entry name" value="PurM-like_C_sf"/>
</dbReference>
<dbReference type="OrthoDB" id="9802811at2"/>
<feature type="binding site" evidence="2">
    <location>
        <position position="204"/>
    </location>
    <ligand>
        <name>ATP</name>
        <dbReference type="ChEBI" id="CHEBI:30616"/>
    </ligand>
</feature>
<evidence type="ECO:0000259" key="4">
    <source>
        <dbReference type="Pfam" id="PF02769"/>
    </source>
</evidence>
<dbReference type="PANTHER" id="PTHR30270">
    <property type="entry name" value="THIAMINE-MONOPHOSPHATE KINASE"/>
    <property type="match status" value="1"/>
</dbReference>
<dbReference type="RefSeq" id="WP_109270480.1">
    <property type="nucleotide sequence ID" value="NZ_QFFF01000001.1"/>
</dbReference>
<feature type="binding site" evidence="2">
    <location>
        <position position="26"/>
    </location>
    <ligand>
        <name>Mg(2+)</name>
        <dbReference type="ChEBI" id="CHEBI:18420"/>
        <label>4</label>
    </ligand>
</feature>
<feature type="binding site" evidence="2">
    <location>
        <position position="205"/>
    </location>
    <ligand>
        <name>Mg(2+)</name>
        <dbReference type="ChEBI" id="CHEBI:18420"/>
        <label>5</label>
    </ligand>
</feature>
<feature type="binding site" evidence="2">
    <location>
        <position position="116"/>
    </location>
    <ligand>
        <name>Mg(2+)</name>
        <dbReference type="ChEBI" id="CHEBI:18420"/>
        <label>1</label>
    </ligand>
</feature>
<comment type="caution">
    <text evidence="5">The sequence shown here is derived from an EMBL/GenBank/DDBJ whole genome shotgun (WGS) entry which is preliminary data.</text>
</comment>
<evidence type="ECO:0000256" key="2">
    <source>
        <dbReference type="HAMAP-Rule" id="MF_02128"/>
    </source>
</evidence>
<feature type="binding site" evidence="2">
    <location>
        <position position="310"/>
    </location>
    <ligand>
        <name>substrate</name>
    </ligand>
</feature>
<dbReference type="GO" id="GO:0000287">
    <property type="term" value="F:magnesium ion binding"/>
    <property type="evidence" value="ECO:0007669"/>
    <property type="project" value="UniProtKB-UniRule"/>
</dbReference>
<sequence>MTTESDFIASLRALATHPAARGLMDDAAVLEIAGTNLVLTHDMIVESVHFLADDPPDDVAWKLVAVNLSDLAAKGAQPLGVLLGFSLAGEGKWDGAFIEGLRQALDAFNVALLGGDTVSVPQSAPRSLGLTAIGTAARAPSREGASSGEQLWISGSIGDAGAGLRILGGEDGPADLIKRYRRPRPRLELGLALAPLVGAMMDVSDGLLIDASRMAEASGVSIEIDLGTIPLSSAFLKMLGEERQARLFAATAGDDYELLFTAAKERAPELLALSERLGVPLNPIGRCREGTGLALLDGGKAVPLPDRLGYEHRTPA</sequence>
<keyword evidence="2" id="KW-0460">Magnesium</keyword>
<dbReference type="GO" id="GO:0009229">
    <property type="term" value="P:thiamine diphosphate biosynthetic process"/>
    <property type="evidence" value="ECO:0007669"/>
    <property type="project" value="UniProtKB-UniRule"/>
</dbReference>
<dbReference type="Pfam" id="PF02769">
    <property type="entry name" value="AIRS_C"/>
    <property type="match status" value="1"/>
</dbReference>
<dbReference type="GO" id="GO:0009030">
    <property type="term" value="F:thiamine-phosphate kinase activity"/>
    <property type="evidence" value="ECO:0007669"/>
    <property type="project" value="UniProtKB-UniRule"/>
</dbReference>
<dbReference type="AlphaFoldDB" id="A0A2U2J1X0"/>
<organism evidence="5 6">
    <name type="scientific">Allosphingosinicella humi</name>
    <dbReference type="NCBI Taxonomy" id="2068657"/>
    <lineage>
        <taxon>Bacteria</taxon>
        <taxon>Pseudomonadati</taxon>
        <taxon>Pseudomonadota</taxon>
        <taxon>Alphaproteobacteria</taxon>
        <taxon>Sphingomonadales</taxon>
        <taxon>Sphingomonadaceae</taxon>
        <taxon>Allosphingosinicella</taxon>
    </lineage>
</organism>
<dbReference type="NCBIfam" id="TIGR01379">
    <property type="entry name" value="thiL"/>
    <property type="match status" value="1"/>
</dbReference>
<feature type="binding site" evidence="2">
    <location>
        <begin position="115"/>
        <end position="116"/>
    </location>
    <ligand>
        <name>ATP</name>
        <dbReference type="ChEBI" id="CHEBI:30616"/>
    </ligand>
</feature>
<keyword evidence="2" id="KW-0067">ATP-binding</keyword>
<dbReference type="UniPathway" id="UPA00060">
    <property type="reaction ID" value="UER00142"/>
</dbReference>
<feature type="binding site" evidence="2">
    <location>
        <position position="40"/>
    </location>
    <ligand>
        <name>Mg(2+)</name>
        <dbReference type="ChEBI" id="CHEBI:18420"/>
        <label>4</label>
    </ligand>
</feature>
<feature type="binding site" evidence="2">
    <location>
        <position position="70"/>
    </location>
    <ligand>
        <name>Mg(2+)</name>
        <dbReference type="ChEBI" id="CHEBI:18420"/>
        <label>3</label>
    </ligand>
</feature>
<reference evidence="5 6" key="1">
    <citation type="submission" date="2018-05" db="EMBL/GenBank/DDBJ databases">
        <title>Genome of Sphingosinicella humi QZX222.</title>
        <authorList>
            <person name="Qiao Z."/>
            <person name="Wang G."/>
        </authorList>
    </citation>
    <scope>NUCLEOTIDE SEQUENCE [LARGE SCALE GENOMIC DNA]</scope>
    <source>
        <strain evidence="5 6">QZX222</strain>
    </source>
</reference>
<comment type="miscellaneous">
    <text evidence="2">Reaction mechanism of ThiL seems to utilize a direct, inline transfer of the gamma-phosphate of ATP to TMP rather than a phosphorylated enzyme intermediate.</text>
</comment>
<feature type="binding site" evidence="2">
    <location>
        <position position="26"/>
    </location>
    <ligand>
        <name>Mg(2+)</name>
        <dbReference type="ChEBI" id="CHEBI:18420"/>
        <label>3</label>
    </ligand>
</feature>
<dbReference type="InterPro" id="IPR036921">
    <property type="entry name" value="PurM-like_N_sf"/>
</dbReference>
<feature type="binding site" evidence="2">
    <location>
        <position position="254"/>
    </location>
    <ligand>
        <name>substrate</name>
    </ligand>
</feature>
<feature type="binding site" evidence="2">
    <location>
        <position position="142"/>
    </location>
    <ligand>
        <name>ATP</name>
        <dbReference type="ChEBI" id="CHEBI:30616"/>
    </ligand>
</feature>
<dbReference type="HAMAP" id="MF_02128">
    <property type="entry name" value="TMP_kinase"/>
    <property type="match status" value="1"/>
</dbReference>
<gene>
    <name evidence="2 5" type="primary">thiL</name>
    <name evidence="5" type="ORF">DF286_05275</name>
</gene>
<keyword evidence="2" id="KW-0479">Metal-binding</keyword>
<feature type="binding site" evidence="2">
    <location>
        <position position="42"/>
    </location>
    <ligand>
        <name>Mg(2+)</name>
        <dbReference type="ChEBI" id="CHEBI:18420"/>
        <label>1</label>
    </ligand>
</feature>
<dbReference type="InterPro" id="IPR016188">
    <property type="entry name" value="PurM-like_N"/>
</dbReference>
<dbReference type="CDD" id="cd02194">
    <property type="entry name" value="ThiL"/>
    <property type="match status" value="1"/>
</dbReference>
<keyword evidence="1 2" id="KW-0784">Thiamine biosynthesis</keyword>
<protein>
    <recommendedName>
        <fullName evidence="2">Thiamine-monophosphate kinase</fullName>
        <shortName evidence="2">TMP kinase</shortName>
        <shortName evidence="2">Thiamine-phosphate kinase</shortName>
        <ecNumber evidence="2">2.7.4.16</ecNumber>
    </recommendedName>
</protein>
<dbReference type="Proteomes" id="UP000245916">
    <property type="component" value="Unassembled WGS sequence"/>
</dbReference>
<comment type="catalytic activity">
    <reaction evidence="2">
        <text>thiamine phosphate + ATP = thiamine diphosphate + ADP</text>
        <dbReference type="Rhea" id="RHEA:15913"/>
        <dbReference type="ChEBI" id="CHEBI:30616"/>
        <dbReference type="ChEBI" id="CHEBI:37575"/>
        <dbReference type="ChEBI" id="CHEBI:58937"/>
        <dbReference type="ChEBI" id="CHEBI:456216"/>
        <dbReference type="EC" id="2.7.4.16"/>
    </reaction>
</comment>
<dbReference type="GO" id="GO:0009228">
    <property type="term" value="P:thiamine biosynthetic process"/>
    <property type="evidence" value="ECO:0007669"/>
    <property type="project" value="UniProtKB-KW"/>
</dbReference>
<dbReference type="EMBL" id="QFFF01000001">
    <property type="protein sequence ID" value="PWG02339.1"/>
    <property type="molecule type" value="Genomic_DNA"/>
</dbReference>
<dbReference type="InterPro" id="IPR006283">
    <property type="entry name" value="ThiL-like"/>
</dbReference>
<evidence type="ECO:0000313" key="6">
    <source>
        <dbReference type="Proteomes" id="UP000245916"/>
    </source>
</evidence>
<comment type="similarity">
    <text evidence="2">Belongs to the thiamine-monophosphate kinase family.</text>
</comment>
<comment type="caution">
    <text evidence="2">Lacks conserved residue(s) required for the propagation of feature annotation.</text>
</comment>
<evidence type="ECO:0000259" key="3">
    <source>
        <dbReference type="Pfam" id="PF00586"/>
    </source>
</evidence>
<feature type="binding site" evidence="2">
    <location>
        <position position="49"/>
    </location>
    <ligand>
        <name>substrate</name>
    </ligand>
</feature>
<feature type="binding site" evidence="2">
    <location>
        <position position="202"/>
    </location>
    <ligand>
        <name>Mg(2+)</name>
        <dbReference type="ChEBI" id="CHEBI:18420"/>
        <label>3</label>
    </ligand>
</feature>
<feature type="domain" description="PurM-like N-terminal" evidence="3">
    <location>
        <begin position="25"/>
        <end position="135"/>
    </location>
</feature>
<dbReference type="GO" id="GO:0005524">
    <property type="term" value="F:ATP binding"/>
    <property type="evidence" value="ECO:0007669"/>
    <property type="project" value="UniProtKB-UniRule"/>
</dbReference>
<evidence type="ECO:0000313" key="5">
    <source>
        <dbReference type="EMBL" id="PWG02339.1"/>
    </source>
</evidence>
<dbReference type="SUPFAM" id="SSF56042">
    <property type="entry name" value="PurM C-terminal domain-like"/>
    <property type="match status" value="1"/>
</dbReference>
<keyword evidence="2 5" id="KW-0418">Kinase</keyword>
<keyword evidence="6" id="KW-1185">Reference proteome</keyword>
<keyword evidence="2" id="KW-0808">Transferase</keyword>
<dbReference type="PIRSF" id="PIRSF005303">
    <property type="entry name" value="Thiam_monoph_kin"/>
    <property type="match status" value="1"/>
</dbReference>
<dbReference type="Pfam" id="PF00586">
    <property type="entry name" value="AIRS"/>
    <property type="match status" value="1"/>
</dbReference>
<feature type="binding site" evidence="2">
    <location>
        <position position="70"/>
    </location>
    <ligand>
        <name>Mg(2+)</name>
        <dbReference type="ChEBI" id="CHEBI:18420"/>
        <label>4</label>
    </ligand>
</feature>